<feature type="compositionally biased region" description="Acidic residues" evidence="3">
    <location>
        <begin position="17"/>
        <end position="29"/>
    </location>
</feature>
<dbReference type="CDD" id="cd06464">
    <property type="entry name" value="ACD_sHsps-like"/>
    <property type="match status" value="1"/>
</dbReference>
<evidence type="ECO:0000256" key="3">
    <source>
        <dbReference type="SAM" id="MobiDB-lite"/>
    </source>
</evidence>
<dbReference type="AlphaFoldDB" id="A0A2H0CTL5"/>
<evidence type="ECO:0000259" key="5">
    <source>
        <dbReference type="PROSITE" id="PS51203"/>
    </source>
</evidence>
<sequence>MFNGKKSFFEKLTGATQDEDDELMDEEPERAELPIRRKNGNEDEKWMEEEAGEGQLAVDVYQTPEEIIIETMVAGVKPDDLHVSISRDMVTVKGRRESSRTIKDDNYFHKELYWGSFSRTVLLPQEIDPDLAEATEKHGLLTLRLPKLNKEKTHKLKVKSM</sequence>
<dbReference type="InterPro" id="IPR008978">
    <property type="entry name" value="HSP20-like_chaperone"/>
</dbReference>
<evidence type="ECO:0000256" key="1">
    <source>
        <dbReference type="PROSITE-ProRule" id="PRU00285"/>
    </source>
</evidence>
<feature type="compositionally biased region" description="Basic and acidic residues" evidence="3">
    <location>
        <begin position="30"/>
        <end position="43"/>
    </location>
</feature>
<dbReference type="Gene3D" id="2.60.40.790">
    <property type="match status" value="1"/>
</dbReference>
<feature type="domain" description="SHSP" evidence="4">
    <location>
        <begin position="49"/>
        <end position="161"/>
    </location>
</feature>
<dbReference type="InterPro" id="IPR007052">
    <property type="entry name" value="CS_dom"/>
</dbReference>
<dbReference type="EMBL" id="PCTL01000026">
    <property type="protein sequence ID" value="PIP73244.1"/>
    <property type="molecule type" value="Genomic_DNA"/>
</dbReference>
<feature type="domain" description="CS" evidence="5">
    <location>
        <begin position="53"/>
        <end position="161"/>
    </location>
</feature>
<dbReference type="SUPFAM" id="SSF49764">
    <property type="entry name" value="HSP20-like chaperones"/>
    <property type="match status" value="1"/>
</dbReference>
<organism evidence="6 7">
    <name type="scientific">Candidatus Lloydbacteria bacterium CG22_combo_CG10-13_8_21_14_all_47_15</name>
    <dbReference type="NCBI Taxonomy" id="1974635"/>
    <lineage>
        <taxon>Bacteria</taxon>
        <taxon>Candidatus Lloydiibacteriota</taxon>
    </lineage>
</organism>
<comment type="similarity">
    <text evidence="1 2">Belongs to the small heat shock protein (HSP20) family.</text>
</comment>
<dbReference type="InterPro" id="IPR002068">
    <property type="entry name" value="A-crystallin/Hsp20_dom"/>
</dbReference>
<dbReference type="Pfam" id="PF00011">
    <property type="entry name" value="HSP20"/>
    <property type="match status" value="1"/>
</dbReference>
<protein>
    <submittedName>
        <fullName evidence="6">Heat-shock protein Hsp20</fullName>
    </submittedName>
</protein>
<accession>A0A2H0CTL5</accession>
<reference evidence="6 7" key="1">
    <citation type="submission" date="2017-09" db="EMBL/GenBank/DDBJ databases">
        <title>Depth-based differentiation of microbial function through sediment-hosted aquifers and enrichment of novel symbionts in the deep terrestrial subsurface.</title>
        <authorList>
            <person name="Probst A.J."/>
            <person name="Ladd B."/>
            <person name="Jarett J.K."/>
            <person name="Geller-Mcgrath D.E."/>
            <person name="Sieber C.M."/>
            <person name="Emerson J.B."/>
            <person name="Anantharaman K."/>
            <person name="Thomas B.C."/>
            <person name="Malmstrom R."/>
            <person name="Stieglmeier M."/>
            <person name="Klingl A."/>
            <person name="Woyke T."/>
            <person name="Ryan C.M."/>
            <person name="Banfield J.F."/>
        </authorList>
    </citation>
    <scope>NUCLEOTIDE SEQUENCE [LARGE SCALE GENOMIC DNA]</scope>
    <source>
        <strain evidence="6">CG22_combo_CG10-13_8_21_14_all_47_15</strain>
    </source>
</reference>
<dbReference type="PROSITE" id="PS51203">
    <property type="entry name" value="CS"/>
    <property type="match status" value="1"/>
</dbReference>
<dbReference type="InterPro" id="IPR031107">
    <property type="entry name" value="Small_HSP"/>
</dbReference>
<evidence type="ECO:0000256" key="2">
    <source>
        <dbReference type="RuleBase" id="RU003616"/>
    </source>
</evidence>
<evidence type="ECO:0000313" key="7">
    <source>
        <dbReference type="Proteomes" id="UP000230638"/>
    </source>
</evidence>
<dbReference type="PROSITE" id="PS01031">
    <property type="entry name" value="SHSP"/>
    <property type="match status" value="1"/>
</dbReference>
<evidence type="ECO:0000259" key="4">
    <source>
        <dbReference type="PROSITE" id="PS01031"/>
    </source>
</evidence>
<gene>
    <name evidence="6" type="ORF">COW88_02520</name>
</gene>
<dbReference type="Proteomes" id="UP000230638">
    <property type="component" value="Unassembled WGS sequence"/>
</dbReference>
<dbReference type="PANTHER" id="PTHR11527">
    <property type="entry name" value="HEAT-SHOCK PROTEIN 20 FAMILY MEMBER"/>
    <property type="match status" value="1"/>
</dbReference>
<evidence type="ECO:0000313" key="6">
    <source>
        <dbReference type="EMBL" id="PIP73244.1"/>
    </source>
</evidence>
<feature type="region of interest" description="Disordered" evidence="3">
    <location>
        <begin position="1"/>
        <end position="43"/>
    </location>
</feature>
<proteinExistence type="inferred from homology"/>
<name>A0A2H0CTL5_9BACT</name>
<comment type="caution">
    <text evidence="6">The sequence shown here is derived from an EMBL/GenBank/DDBJ whole genome shotgun (WGS) entry which is preliminary data.</text>
</comment>